<dbReference type="Pfam" id="PF09793">
    <property type="entry name" value="AD"/>
    <property type="match status" value="1"/>
</dbReference>
<name>A0A9W8A7F9_9FUNG</name>
<dbReference type="Proteomes" id="UP001150569">
    <property type="component" value="Unassembled WGS sequence"/>
</dbReference>
<reference evidence="3" key="1">
    <citation type="submission" date="2022-07" db="EMBL/GenBank/DDBJ databases">
        <title>Phylogenomic reconstructions and comparative analyses of Kickxellomycotina fungi.</title>
        <authorList>
            <person name="Reynolds N.K."/>
            <person name="Stajich J.E."/>
            <person name="Barry K."/>
            <person name="Grigoriev I.V."/>
            <person name="Crous P."/>
            <person name="Smith M.E."/>
        </authorList>
    </citation>
    <scope>NUCLEOTIDE SEQUENCE</scope>
    <source>
        <strain evidence="3">RSA 861</strain>
    </source>
</reference>
<protein>
    <recommendedName>
        <fullName evidence="2">AD domain-containing protein</fullName>
    </recommendedName>
</protein>
<evidence type="ECO:0000259" key="2">
    <source>
        <dbReference type="PROSITE" id="PS52001"/>
    </source>
</evidence>
<keyword evidence="4" id="KW-1185">Reference proteome</keyword>
<dbReference type="InterPro" id="IPR039683">
    <property type="entry name" value="Lsm12-like"/>
</dbReference>
<dbReference type="OrthoDB" id="5598581at2759"/>
<dbReference type="PANTHER" id="PTHR13542">
    <property type="entry name" value="LSM12 HOMOLOG"/>
    <property type="match status" value="1"/>
</dbReference>
<evidence type="ECO:0000313" key="3">
    <source>
        <dbReference type="EMBL" id="KAJ1925263.1"/>
    </source>
</evidence>
<dbReference type="InterPro" id="IPR019181">
    <property type="entry name" value="LSM12_ABD"/>
</dbReference>
<organism evidence="3 4">
    <name type="scientific">Tieghemiomyces parasiticus</name>
    <dbReference type="NCBI Taxonomy" id="78921"/>
    <lineage>
        <taxon>Eukaryota</taxon>
        <taxon>Fungi</taxon>
        <taxon>Fungi incertae sedis</taxon>
        <taxon>Zoopagomycota</taxon>
        <taxon>Kickxellomycotina</taxon>
        <taxon>Dimargaritomycetes</taxon>
        <taxon>Dimargaritales</taxon>
        <taxon>Dimargaritaceae</taxon>
        <taxon>Tieghemiomyces</taxon>
    </lineage>
</organism>
<accession>A0A9W8A7F9</accession>
<dbReference type="InterPro" id="IPR047574">
    <property type="entry name" value="AD"/>
</dbReference>
<feature type="domain" description="AD" evidence="2">
    <location>
        <begin position="285"/>
        <end position="328"/>
    </location>
</feature>
<feature type="compositionally biased region" description="Low complexity" evidence="1">
    <location>
        <begin position="65"/>
        <end position="108"/>
    </location>
</feature>
<dbReference type="AlphaFoldDB" id="A0A9W8A7F9"/>
<evidence type="ECO:0000256" key="1">
    <source>
        <dbReference type="SAM" id="MobiDB-lite"/>
    </source>
</evidence>
<sequence>MDYRAAATQSLKAPAAKLPAIAAAQARPLRSAAPGASPVTPAVVPAPKDAPAPHKPSFKSTLTSTAGKPPGTAPVAVATAPQVPSSTGARVTTTPSVSTSAVPSGPASRPATKASTPVISYSAIAAPGTTKAPTQSTIPAEAAVPGAPTSSAKPSVATSPKPVSPYQQMVGHEVVVTTTDEQAHRGIVYVYDPRLQCLVLISELGPEERSRLSSEAGTSPRPASGATSTAAIGMAYPAPNSQRSQIKNSQGKRIDLIKVKHIKSLAVRAPPCPTSRELLESATPRSVNLEKVRQRYDQNLREAEASVLKIGVGVTREAQCVFDALSKT</sequence>
<dbReference type="Gene3D" id="2.30.30.100">
    <property type="match status" value="1"/>
</dbReference>
<comment type="caution">
    <text evidence="3">The sequence shown here is derived from an EMBL/GenBank/DDBJ whole genome shotgun (WGS) entry which is preliminary data.</text>
</comment>
<evidence type="ECO:0000313" key="4">
    <source>
        <dbReference type="Proteomes" id="UP001150569"/>
    </source>
</evidence>
<dbReference type="PROSITE" id="PS52001">
    <property type="entry name" value="AD"/>
    <property type="match status" value="1"/>
</dbReference>
<feature type="region of interest" description="Disordered" evidence="1">
    <location>
        <begin position="141"/>
        <end position="164"/>
    </location>
</feature>
<feature type="compositionally biased region" description="Low complexity" evidence="1">
    <location>
        <begin position="28"/>
        <end position="47"/>
    </location>
</feature>
<feature type="region of interest" description="Disordered" evidence="1">
    <location>
        <begin position="28"/>
        <end position="115"/>
    </location>
</feature>
<feature type="compositionally biased region" description="Polar residues" evidence="1">
    <location>
        <begin position="148"/>
        <end position="158"/>
    </location>
</feature>
<gene>
    <name evidence="3" type="ORF">IWQ60_004668</name>
</gene>
<dbReference type="EMBL" id="JANBPT010000231">
    <property type="protein sequence ID" value="KAJ1925263.1"/>
    <property type="molecule type" value="Genomic_DNA"/>
</dbReference>
<proteinExistence type="predicted"/>